<name>A0A6F9DCV8_9ASCI</name>
<dbReference type="PANTHER" id="PTHR21845">
    <property type="entry name" value="TRANSMEMBRANE ANCHOR PROTEIN 1"/>
    <property type="match status" value="1"/>
</dbReference>
<dbReference type="InterPro" id="IPR026622">
    <property type="entry name" value="Mxra7"/>
</dbReference>
<evidence type="ECO:0000256" key="1">
    <source>
        <dbReference type="SAM" id="Phobius"/>
    </source>
</evidence>
<feature type="transmembrane region" description="Helical" evidence="1">
    <location>
        <begin position="12"/>
        <end position="32"/>
    </location>
</feature>
<accession>A0A6F9DCV8</accession>
<evidence type="ECO:0000313" key="3">
    <source>
        <dbReference type="EMBL" id="CAB3246468.1"/>
    </source>
</evidence>
<sequence>MWWVLSSYPTVVGGVAAVFLAFVVIAFTHFIFKSEESSSETENVNITHGPERRESLKEHLKKHYTKEHLAEIARCAVMLDKLGSGDGEAISQKLDSNKSCVDGDTKPENNLPAEEPDIYELLDISIDDEDDDQVNEDVISPQARADIEAELLDSSMLSAVDSEEMDEPDIVPDENTKIAQEVELSVEQNVTSQETKIELDESESEETEVLYEDDIINSQDEIRLSDVCNMRQPENVKCYQEVANSLTHNEIQEEERAQETQLNQILELMQQHPELFGDMSKSEMTEQAALYCV</sequence>
<keyword evidence="1" id="KW-1133">Transmembrane helix</keyword>
<dbReference type="EMBL" id="LR785199">
    <property type="protein sequence ID" value="CAB3246468.1"/>
    <property type="molecule type" value="mRNA"/>
</dbReference>
<dbReference type="AlphaFoldDB" id="A0A6F9DCV8"/>
<proteinExistence type="evidence at transcript level"/>
<dbReference type="InterPro" id="IPR057534">
    <property type="entry name" value="MXRA7_helical"/>
</dbReference>
<reference evidence="3" key="1">
    <citation type="submission" date="2020-04" db="EMBL/GenBank/DDBJ databases">
        <authorList>
            <person name="Neveu A P."/>
        </authorList>
    </citation>
    <scope>NUCLEOTIDE SEQUENCE</scope>
    <source>
        <tissue evidence="3">Whole embryo</tissue>
    </source>
</reference>
<protein>
    <submittedName>
        <fullName evidence="3">FK506-binding protein 3</fullName>
    </submittedName>
</protein>
<keyword evidence="1" id="KW-0812">Transmembrane</keyword>
<dbReference type="PANTHER" id="PTHR21845:SF2">
    <property type="entry name" value="MATRIX-REMODELING-ASSOCIATED PROTEIN 7"/>
    <property type="match status" value="1"/>
</dbReference>
<feature type="domain" description="Matrix-remodeling-associated protein 7 helical" evidence="2">
    <location>
        <begin position="239"/>
        <end position="292"/>
    </location>
</feature>
<gene>
    <name evidence="3" type="primary">Fkbp3-003</name>
</gene>
<evidence type="ECO:0000259" key="2">
    <source>
        <dbReference type="Pfam" id="PF25473"/>
    </source>
</evidence>
<organism evidence="3">
    <name type="scientific">Phallusia mammillata</name>
    <dbReference type="NCBI Taxonomy" id="59560"/>
    <lineage>
        <taxon>Eukaryota</taxon>
        <taxon>Metazoa</taxon>
        <taxon>Chordata</taxon>
        <taxon>Tunicata</taxon>
        <taxon>Ascidiacea</taxon>
        <taxon>Phlebobranchia</taxon>
        <taxon>Ascidiidae</taxon>
        <taxon>Phallusia</taxon>
    </lineage>
</organism>
<dbReference type="Pfam" id="PF25473">
    <property type="entry name" value="MXRA7_helical"/>
    <property type="match status" value="1"/>
</dbReference>
<keyword evidence="1" id="KW-0472">Membrane</keyword>